<gene>
    <name evidence="1" type="primary">mca1</name>
    <name evidence="1" type="ORF">AXFE_00600</name>
</gene>
<dbReference type="OrthoDB" id="3514174at2"/>
<keyword evidence="2" id="KW-1185">Reference proteome</keyword>
<dbReference type="Proteomes" id="UP000032360">
    <property type="component" value="Unassembled WGS sequence"/>
</dbReference>
<dbReference type="EC" id="3.5.1.115" evidence="1"/>
<protein>
    <submittedName>
        <fullName evidence="1">Mycothiol S-conjugate amidase</fullName>
        <ecNumber evidence="1">3.5.1.115</ecNumber>
    </submittedName>
</protein>
<dbReference type="STRING" id="1280514.AXFE_00600"/>
<dbReference type="AlphaFoldDB" id="A0A0D8HM73"/>
<dbReference type="EMBL" id="JXYS01000001">
    <property type="protein sequence ID" value="KJF19023.1"/>
    <property type="molecule type" value="Genomic_DNA"/>
</dbReference>
<dbReference type="SUPFAM" id="SSF102588">
    <property type="entry name" value="LmbE-like"/>
    <property type="match status" value="1"/>
</dbReference>
<accession>A0A0D8HM73</accession>
<dbReference type="PANTHER" id="PTHR12993">
    <property type="entry name" value="N-ACETYLGLUCOSAMINYL-PHOSPHATIDYLINOSITOL DE-N-ACETYLASE-RELATED"/>
    <property type="match status" value="1"/>
</dbReference>
<dbReference type="InterPro" id="IPR024078">
    <property type="entry name" value="LmbE-like_dom_sf"/>
</dbReference>
<dbReference type="Gene3D" id="3.40.50.10320">
    <property type="entry name" value="LmbE-like"/>
    <property type="match status" value="1"/>
</dbReference>
<keyword evidence="1" id="KW-0378">Hydrolase</keyword>
<organism evidence="1 2">
    <name type="scientific">Acidithrix ferrooxidans</name>
    <dbReference type="NCBI Taxonomy" id="1280514"/>
    <lineage>
        <taxon>Bacteria</taxon>
        <taxon>Bacillati</taxon>
        <taxon>Actinomycetota</taxon>
        <taxon>Acidimicrobiia</taxon>
        <taxon>Acidimicrobiales</taxon>
        <taxon>Acidimicrobiaceae</taxon>
        <taxon>Acidithrix</taxon>
    </lineage>
</organism>
<dbReference type="RefSeq" id="WP_052603900.1">
    <property type="nucleotide sequence ID" value="NZ_JXYS01000001.1"/>
</dbReference>
<evidence type="ECO:0000313" key="1">
    <source>
        <dbReference type="EMBL" id="KJF19023.1"/>
    </source>
</evidence>
<dbReference type="GO" id="GO:0016811">
    <property type="term" value="F:hydrolase activity, acting on carbon-nitrogen (but not peptide) bonds, in linear amides"/>
    <property type="evidence" value="ECO:0007669"/>
    <property type="project" value="TreeGrafter"/>
</dbReference>
<name>A0A0D8HM73_9ACTN</name>
<dbReference type="GO" id="GO:0016137">
    <property type="term" value="P:glycoside metabolic process"/>
    <property type="evidence" value="ECO:0007669"/>
    <property type="project" value="UniProtKB-ARBA"/>
</dbReference>
<evidence type="ECO:0000313" key="2">
    <source>
        <dbReference type="Proteomes" id="UP000032360"/>
    </source>
</evidence>
<comment type="caution">
    <text evidence="1">The sequence shown here is derived from an EMBL/GenBank/DDBJ whole genome shotgun (WGS) entry which is preliminary data.</text>
</comment>
<proteinExistence type="predicted"/>
<dbReference type="InterPro" id="IPR003737">
    <property type="entry name" value="GlcNAc_PI_deacetylase-related"/>
</dbReference>
<reference evidence="1 2" key="1">
    <citation type="submission" date="2015-01" db="EMBL/GenBank/DDBJ databases">
        <title>Draft genome of the acidophilic iron oxidizer Acidithrix ferrooxidans strain Py-F3.</title>
        <authorList>
            <person name="Poehlein A."/>
            <person name="Eisen S."/>
            <person name="Schloemann M."/>
            <person name="Johnson B.D."/>
            <person name="Daniel R."/>
            <person name="Muehling M."/>
        </authorList>
    </citation>
    <scope>NUCLEOTIDE SEQUENCE [LARGE SCALE GENOMIC DNA]</scope>
    <source>
        <strain evidence="1 2">Py-F3</strain>
    </source>
</reference>
<dbReference type="Pfam" id="PF02585">
    <property type="entry name" value="PIG-L"/>
    <property type="match status" value="1"/>
</dbReference>
<dbReference type="PANTHER" id="PTHR12993:SF28">
    <property type="entry name" value="LMBE FAMILY PROTEIN"/>
    <property type="match status" value="1"/>
</dbReference>
<sequence length="239" mass="25970">MAMQLIKQVPKSVLCVFAHPDDADIGAGGTIATWAQKGAAVTLIIACLGEKGTTDSLISTERLSQLRVKEISEASKCLGVSLVESFSIPDGEVENDLVLRGRIVERLRSLQPQVVLTHDPTATFFGSTYFNHRDHRELGFAVLDSVFPASHLPHYFPEAGAPHRVSTVLLSGTQEPNVAIDISLGLELKTKAVLSHRTQVGGRFVRLGESIDTTAKTLGRRLGVPYAETFRRIVNQVES</sequence>